<evidence type="ECO:0000313" key="9">
    <source>
        <dbReference type="Proteomes" id="UP001151699"/>
    </source>
</evidence>
<evidence type="ECO:0000256" key="5">
    <source>
        <dbReference type="ARBA" id="ARBA00023004"/>
    </source>
</evidence>
<organism evidence="8 9">
    <name type="scientific">Pseudolycoriella hygida</name>
    <dbReference type="NCBI Taxonomy" id="35572"/>
    <lineage>
        <taxon>Eukaryota</taxon>
        <taxon>Metazoa</taxon>
        <taxon>Ecdysozoa</taxon>
        <taxon>Arthropoda</taxon>
        <taxon>Hexapoda</taxon>
        <taxon>Insecta</taxon>
        <taxon>Pterygota</taxon>
        <taxon>Neoptera</taxon>
        <taxon>Endopterygota</taxon>
        <taxon>Diptera</taxon>
        <taxon>Nematocera</taxon>
        <taxon>Sciaroidea</taxon>
        <taxon>Sciaridae</taxon>
        <taxon>Pseudolycoriella</taxon>
    </lineage>
</organism>
<dbReference type="PANTHER" id="PTHR42961">
    <property type="entry name" value="IRON-SULFUR PROTEIN NUBPL"/>
    <property type="match status" value="1"/>
</dbReference>
<evidence type="ECO:0000256" key="7">
    <source>
        <dbReference type="ARBA" id="ARBA00024036"/>
    </source>
</evidence>
<keyword evidence="3" id="KW-0547">Nucleotide-binding</keyword>
<accession>A0A9Q0S6Q4</accession>
<dbReference type="GO" id="GO:0051539">
    <property type="term" value="F:4 iron, 4 sulfur cluster binding"/>
    <property type="evidence" value="ECO:0007669"/>
    <property type="project" value="UniProtKB-KW"/>
</dbReference>
<keyword evidence="6" id="KW-0411">Iron-sulfur</keyword>
<dbReference type="OrthoDB" id="1741334at2759"/>
<dbReference type="InterPro" id="IPR044304">
    <property type="entry name" value="NUBPL-like"/>
</dbReference>
<evidence type="ECO:0000256" key="2">
    <source>
        <dbReference type="ARBA" id="ARBA00022723"/>
    </source>
</evidence>
<keyword evidence="4" id="KW-0067">ATP-binding</keyword>
<dbReference type="InterPro" id="IPR033756">
    <property type="entry name" value="YlxH/NBP35"/>
</dbReference>
<dbReference type="GO" id="GO:0005524">
    <property type="term" value="F:ATP binding"/>
    <property type="evidence" value="ECO:0007669"/>
    <property type="project" value="UniProtKB-KW"/>
</dbReference>
<dbReference type="GO" id="GO:0005739">
    <property type="term" value="C:mitochondrion"/>
    <property type="evidence" value="ECO:0007669"/>
    <property type="project" value="TreeGrafter"/>
</dbReference>
<keyword evidence="2" id="KW-0479">Metal-binding</keyword>
<reference evidence="8" key="1">
    <citation type="submission" date="2022-07" db="EMBL/GenBank/DDBJ databases">
        <authorList>
            <person name="Trinca V."/>
            <person name="Uliana J.V.C."/>
            <person name="Torres T.T."/>
            <person name="Ward R.J."/>
            <person name="Monesi N."/>
        </authorList>
    </citation>
    <scope>NUCLEOTIDE SEQUENCE</scope>
    <source>
        <strain evidence="8">HSMRA1968</strain>
        <tissue evidence="8">Whole embryos</tissue>
    </source>
</reference>
<protein>
    <submittedName>
        <fullName evidence="8">Iron-sulfur protein NUBPL</fullName>
    </submittedName>
</protein>
<keyword evidence="5" id="KW-0408">Iron</keyword>
<evidence type="ECO:0000256" key="6">
    <source>
        <dbReference type="ARBA" id="ARBA00023014"/>
    </source>
</evidence>
<dbReference type="GO" id="GO:0016226">
    <property type="term" value="P:iron-sulfur cluster assembly"/>
    <property type="evidence" value="ECO:0007669"/>
    <property type="project" value="InterPro"/>
</dbReference>
<proteinExistence type="inferred from homology"/>
<dbReference type="PANTHER" id="PTHR42961:SF2">
    <property type="entry name" value="IRON-SULFUR PROTEIN NUBPL"/>
    <property type="match status" value="1"/>
</dbReference>
<dbReference type="CDD" id="cd02037">
    <property type="entry name" value="Mrp_NBP35"/>
    <property type="match status" value="1"/>
</dbReference>
<gene>
    <name evidence="8" type="primary">NUBPL</name>
    <name evidence="8" type="ORF">Bhyg_01298</name>
</gene>
<dbReference type="AlphaFoldDB" id="A0A9Q0S6Q4"/>
<evidence type="ECO:0000313" key="8">
    <source>
        <dbReference type="EMBL" id="KAJ6646088.1"/>
    </source>
</evidence>
<evidence type="ECO:0000256" key="1">
    <source>
        <dbReference type="ARBA" id="ARBA00022485"/>
    </source>
</evidence>
<dbReference type="GO" id="GO:0140663">
    <property type="term" value="F:ATP-dependent FeS chaperone activity"/>
    <property type="evidence" value="ECO:0007669"/>
    <property type="project" value="InterPro"/>
</dbReference>
<comment type="caution">
    <text evidence="8">The sequence shown here is derived from an EMBL/GenBank/DDBJ whole genome shotgun (WGS) entry which is preliminary data.</text>
</comment>
<dbReference type="GO" id="GO:0032981">
    <property type="term" value="P:mitochondrial respiratory chain complex I assembly"/>
    <property type="evidence" value="ECO:0007669"/>
    <property type="project" value="TreeGrafter"/>
</dbReference>
<dbReference type="InterPro" id="IPR019591">
    <property type="entry name" value="Mrp/NBP35_ATP-bd"/>
</dbReference>
<comment type="similarity">
    <text evidence="7">Belongs to the Mrp/NBP35 ATP-binding proteins family.</text>
</comment>
<dbReference type="EMBL" id="WJQU01000001">
    <property type="protein sequence ID" value="KAJ6646088.1"/>
    <property type="molecule type" value="Genomic_DNA"/>
</dbReference>
<dbReference type="GO" id="GO:0046872">
    <property type="term" value="F:metal ion binding"/>
    <property type="evidence" value="ECO:0007669"/>
    <property type="project" value="UniProtKB-KW"/>
</dbReference>
<evidence type="ECO:0000256" key="3">
    <source>
        <dbReference type="ARBA" id="ARBA00022741"/>
    </source>
</evidence>
<sequence length="263" mass="28859">MAFITKKLKDLLWTKCSQLAHKYSTQPTSRQLELMARSLPKREELNGVKNIVVVASGKGGVGKSTTSVNLAVTLAQMGQSVGLLDADVFDNTKPIVWRGPLVMSALQRLLKGAVWGPLDILIVDTPPGTGDIHLSLSQHVPVTGALLVSTPQTAALEVTRRGAEMYKTLNIALIGLVENMSHATCSNCGHKVDIFERHTEKFVEQLNVELLERIPIVSQVAECSDTGKPLVLLDTHSEYTKSFRRLGEHILNFTRNSTRQTEP</sequence>
<dbReference type="Gene3D" id="3.40.50.300">
    <property type="entry name" value="P-loop containing nucleotide triphosphate hydrolases"/>
    <property type="match status" value="2"/>
</dbReference>
<dbReference type="InterPro" id="IPR027417">
    <property type="entry name" value="P-loop_NTPase"/>
</dbReference>
<keyword evidence="1" id="KW-0004">4Fe-4S</keyword>
<dbReference type="Pfam" id="PF10609">
    <property type="entry name" value="ParA"/>
    <property type="match status" value="2"/>
</dbReference>
<dbReference type="Proteomes" id="UP001151699">
    <property type="component" value="Chromosome A"/>
</dbReference>
<name>A0A9Q0S6Q4_9DIPT</name>
<evidence type="ECO:0000256" key="4">
    <source>
        <dbReference type="ARBA" id="ARBA00022840"/>
    </source>
</evidence>
<keyword evidence="9" id="KW-1185">Reference proteome</keyword>
<dbReference type="SUPFAM" id="SSF52540">
    <property type="entry name" value="P-loop containing nucleoside triphosphate hydrolases"/>
    <property type="match status" value="1"/>
</dbReference>